<dbReference type="GO" id="GO:0016780">
    <property type="term" value="F:phosphotransferase activity, for other substituted phosphate groups"/>
    <property type="evidence" value="ECO:0007669"/>
    <property type="project" value="TreeGrafter"/>
</dbReference>
<evidence type="ECO:0000259" key="3">
    <source>
        <dbReference type="Pfam" id="PF02397"/>
    </source>
</evidence>
<dbReference type="RefSeq" id="WP_191038949.1">
    <property type="nucleotide sequence ID" value="NZ_JACXAA010000003.1"/>
</dbReference>
<keyword evidence="5" id="KW-1185">Reference proteome</keyword>
<protein>
    <submittedName>
        <fullName evidence="4">Sugar transferase</fullName>
    </submittedName>
</protein>
<dbReference type="PANTHER" id="PTHR30576:SF0">
    <property type="entry name" value="UNDECAPRENYL-PHOSPHATE N-ACETYLGALACTOSAMINYL 1-PHOSPHATE TRANSFERASE-RELATED"/>
    <property type="match status" value="1"/>
</dbReference>
<dbReference type="Proteomes" id="UP000653797">
    <property type="component" value="Unassembled WGS sequence"/>
</dbReference>
<name>A0A927GD91_9BACT</name>
<dbReference type="EMBL" id="JACXAA010000003">
    <property type="protein sequence ID" value="MBD2753325.1"/>
    <property type="molecule type" value="Genomic_DNA"/>
</dbReference>
<evidence type="ECO:0000313" key="4">
    <source>
        <dbReference type="EMBL" id="MBD2753325.1"/>
    </source>
</evidence>
<gene>
    <name evidence="4" type="ORF">IC230_10525</name>
</gene>
<evidence type="ECO:0000256" key="1">
    <source>
        <dbReference type="ARBA" id="ARBA00006464"/>
    </source>
</evidence>
<accession>A0A927GD91</accession>
<dbReference type="Pfam" id="PF02397">
    <property type="entry name" value="Bac_transf"/>
    <property type="match status" value="1"/>
</dbReference>
<dbReference type="AlphaFoldDB" id="A0A927GD91"/>
<keyword evidence="2" id="KW-1133">Transmembrane helix</keyword>
<evidence type="ECO:0000256" key="2">
    <source>
        <dbReference type="SAM" id="Phobius"/>
    </source>
</evidence>
<dbReference type="InterPro" id="IPR003362">
    <property type="entry name" value="Bact_transf"/>
</dbReference>
<comment type="similarity">
    <text evidence="1">Belongs to the bacterial sugar transferase family.</text>
</comment>
<organism evidence="4 5">
    <name type="scientific">Spirosoma validum</name>
    <dbReference type="NCBI Taxonomy" id="2771355"/>
    <lineage>
        <taxon>Bacteria</taxon>
        <taxon>Pseudomonadati</taxon>
        <taxon>Bacteroidota</taxon>
        <taxon>Cytophagia</taxon>
        <taxon>Cytophagales</taxon>
        <taxon>Cytophagaceae</taxon>
        <taxon>Spirosoma</taxon>
    </lineage>
</organism>
<evidence type="ECO:0000313" key="5">
    <source>
        <dbReference type="Proteomes" id="UP000653797"/>
    </source>
</evidence>
<keyword evidence="4" id="KW-0808">Transferase</keyword>
<dbReference type="PANTHER" id="PTHR30576">
    <property type="entry name" value="COLANIC BIOSYNTHESIS UDP-GLUCOSE LIPID CARRIER TRANSFERASE"/>
    <property type="match status" value="1"/>
</dbReference>
<feature type="transmembrane region" description="Helical" evidence="2">
    <location>
        <begin position="75"/>
        <end position="99"/>
    </location>
</feature>
<keyword evidence="2" id="KW-0812">Transmembrane</keyword>
<sequence>MSEFSTLFQPNDSDLISTNFTANYPHPDLDLPRKQNRWDDRYGSTIVLQWTPQQEVVQLPKPGFYAYAGKRLADVIISAFVIVFVLSWLIPVISVLILVKCQGPVFFIQARTGRRGKPFLCLKFRTMVHVPDKPKGFQQTDLNDQRVTALGRFLRRTNLDEIPQFINVLLGDMSLVGPRPHAVPHDAMHWDSPAYRERYWVRPGITGLAQVRGSRGATGMTQRMDHRVRYDHLYIPRQAFWLDMQICYRTLKLMYKGDANAR</sequence>
<comment type="caution">
    <text evidence="4">The sequence shown here is derived from an EMBL/GenBank/DDBJ whole genome shotgun (WGS) entry which is preliminary data.</text>
</comment>
<feature type="domain" description="Bacterial sugar transferase" evidence="3">
    <location>
        <begin position="70"/>
        <end position="254"/>
    </location>
</feature>
<keyword evidence="2" id="KW-0472">Membrane</keyword>
<proteinExistence type="inferred from homology"/>
<reference evidence="4" key="1">
    <citation type="submission" date="2020-09" db="EMBL/GenBank/DDBJ databases">
        <authorList>
            <person name="Kim M.K."/>
        </authorList>
    </citation>
    <scope>NUCLEOTIDE SEQUENCE</scope>
    <source>
        <strain evidence="4">BT704</strain>
    </source>
</reference>